<proteinExistence type="predicted"/>
<reference evidence="3" key="1">
    <citation type="submission" date="2020-02" db="EMBL/GenBank/DDBJ databases">
        <authorList>
            <person name="Meier V. D."/>
        </authorList>
    </citation>
    <scope>NUCLEOTIDE SEQUENCE</scope>
    <source>
        <strain evidence="3">AVDCRST_MAG33</strain>
    </source>
</reference>
<dbReference type="PANTHER" id="PTHR43244">
    <property type="match status" value="1"/>
</dbReference>
<evidence type="ECO:0000256" key="1">
    <source>
        <dbReference type="ARBA" id="ARBA00023002"/>
    </source>
</evidence>
<dbReference type="GO" id="GO:0016705">
    <property type="term" value="F:oxidoreductase activity, acting on paired donors, with incorporation or reduction of molecular oxygen"/>
    <property type="evidence" value="ECO:0007669"/>
    <property type="project" value="InterPro"/>
</dbReference>
<dbReference type="Pfam" id="PF00296">
    <property type="entry name" value="Bac_luciferase"/>
    <property type="match status" value="1"/>
</dbReference>
<feature type="domain" description="Luciferase-like" evidence="2">
    <location>
        <begin position="13"/>
        <end position="302"/>
    </location>
</feature>
<dbReference type="InterPro" id="IPR011251">
    <property type="entry name" value="Luciferase-like_dom"/>
</dbReference>
<dbReference type="InterPro" id="IPR050564">
    <property type="entry name" value="F420-G6PD/mer"/>
</dbReference>
<evidence type="ECO:0000313" key="3">
    <source>
        <dbReference type="EMBL" id="CAA9574588.1"/>
    </source>
</evidence>
<name>A0A6J4VBG5_9BACT</name>
<dbReference type="NCBIfam" id="TIGR03557">
    <property type="entry name" value="F420_G6P_family"/>
    <property type="match status" value="1"/>
</dbReference>
<dbReference type="PANTHER" id="PTHR43244:SF1">
    <property type="entry name" value="5,10-METHYLENETETRAHYDROMETHANOPTERIN REDUCTASE"/>
    <property type="match status" value="1"/>
</dbReference>
<dbReference type="AlphaFoldDB" id="A0A6J4VBG5"/>
<dbReference type="SUPFAM" id="SSF51679">
    <property type="entry name" value="Bacterial luciferase-like"/>
    <property type="match status" value="1"/>
</dbReference>
<sequence>MQHRGIGYVASFEQFHPTDMLRWSQQAEQAGFEAVAASDHFHPWTPEQGHSAFVWSWMGALGASTSLRFGTAVTPPGWRYHPAILAQAAATIEAMYPGRFFLGLGAGEALNEHIVGEYWPEAGVRSARLWEAIEIMNKLLTGKVTKHSGKYFNLESAKIYTRPETPPPLYVATAGPLNAGKTGQYTDGMMLVGAADEKLRGLIEKFEEGARKAGKDPADMPKILLIKISLAATEEAAGEQALREWPNGGMPFPKGDIRNPEDFREMAKLVRPENFKNRVTMTPDLDKHVELIQHYVDLGFDEVYVHNVGRNQEEFIERYGKEVIPHIKWKA</sequence>
<dbReference type="CDD" id="cd01097">
    <property type="entry name" value="Tetrahydromethanopterin_reductase"/>
    <property type="match status" value="1"/>
</dbReference>
<accession>A0A6J4VBG5</accession>
<keyword evidence="1 3" id="KW-0560">Oxidoreductase</keyword>
<gene>
    <name evidence="3" type="ORF">AVDCRST_MAG33-2898</name>
</gene>
<dbReference type="Gene3D" id="3.20.20.30">
    <property type="entry name" value="Luciferase-like domain"/>
    <property type="match status" value="1"/>
</dbReference>
<evidence type="ECO:0000259" key="2">
    <source>
        <dbReference type="Pfam" id="PF00296"/>
    </source>
</evidence>
<organism evidence="3">
    <name type="scientific">uncultured Thermomicrobiales bacterium</name>
    <dbReference type="NCBI Taxonomy" id="1645740"/>
    <lineage>
        <taxon>Bacteria</taxon>
        <taxon>Pseudomonadati</taxon>
        <taxon>Thermomicrobiota</taxon>
        <taxon>Thermomicrobia</taxon>
        <taxon>Thermomicrobiales</taxon>
        <taxon>environmental samples</taxon>
    </lineage>
</organism>
<protein>
    <submittedName>
        <fullName evidence="3">Glucose-6-phosphate dehydrogenase (Coenzyme F420)</fullName>
        <ecNumber evidence="3">1.1.98.2</ecNumber>
    </submittedName>
</protein>
<dbReference type="EC" id="1.1.98.2" evidence="3"/>
<dbReference type="InterPro" id="IPR036661">
    <property type="entry name" value="Luciferase-like_sf"/>
</dbReference>
<dbReference type="GO" id="GO:0052749">
    <property type="term" value="F:glucose-6-phosphate dehydrogenase (coenzyme F420) activity"/>
    <property type="evidence" value="ECO:0007669"/>
    <property type="project" value="UniProtKB-EC"/>
</dbReference>
<dbReference type="EMBL" id="CADCWK010000361">
    <property type="protein sequence ID" value="CAA9574588.1"/>
    <property type="molecule type" value="Genomic_DNA"/>
</dbReference>
<dbReference type="InterPro" id="IPR019945">
    <property type="entry name" value="F420_G6P_DH-rel"/>
</dbReference>